<feature type="transmembrane region" description="Helical" evidence="1">
    <location>
        <begin position="107"/>
        <end position="126"/>
    </location>
</feature>
<dbReference type="Proteomes" id="UP000500938">
    <property type="component" value="Chromosome"/>
</dbReference>
<feature type="transmembrane region" description="Helical" evidence="1">
    <location>
        <begin position="50"/>
        <end position="68"/>
    </location>
</feature>
<evidence type="ECO:0000313" key="3">
    <source>
        <dbReference type="Proteomes" id="UP000500938"/>
    </source>
</evidence>
<dbReference type="RefSeq" id="WP_171226395.1">
    <property type="nucleotide sequence ID" value="NZ_CP053085.1"/>
</dbReference>
<dbReference type="EMBL" id="CP053085">
    <property type="protein sequence ID" value="QJR36962.1"/>
    <property type="molecule type" value="Genomic_DNA"/>
</dbReference>
<reference evidence="2 3" key="1">
    <citation type="submission" date="2020-05" db="EMBL/GenBank/DDBJ databases">
        <title>Complete genome sequence of Gemmatimonas greenlandica TET16.</title>
        <authorList>
            <person name="Zeng Y."/>
        </authorList>
    </citation>
    <scope>NUCLEOTIDE SEQUENCE [LARGE SCALE GENOMIC DNA]</scope>
    <source>
        <strain evidence="2 3">TET16</strain>
    </source>
</reference>
<accession>A0A6M4IVS2</accession>
<keyword evidence="1" id="KW-1133">Transmembrane helix</keyword>
<protein>
    <submittedName>
        <fullName evidence="2">Uncharacterized protein</fullName>
    </submittedName>
</protein>
<keyword evidence="1" id="KW-0472">Membrane</keyword>
<sequence length="143" mass="14783">MANGPGPGGIATRLFAALILVFATYNPEGYSFYHWAIAPLLGHTTSTGPASVKFLVGILLLGGWGVFLNATRRSIGMGGAALVIAISGALVWILLDFGIVSAGSARGISYVVLLCLSVLLAVGMSWSHVSKAMSGQVDMDQTD</sequence>
<organism evidence="2 3">
    <name type="scientific">Gemmatimonas groenlandica</name>
    <dbReference type="NCBI Taxonomy" id="2732249"/>
    <lineage>
        <taxon>Bacteria</taxon>
        <taxon>Pseudomonadati</taxon>
        <taxon>Gemmatimonadota</taxon>
        <taxon>Gemmatimonadia</taxon>
        <taxon>Gemmatimonadales</taxon>
        <taxon>Gemmatimonadaceae</taxon>
        <taxon>Gemmatimonas</taxon>
    </lineage>
</organism>
<proteinExistence type="predicted"/>
<gene>
    <name evidence="2" type="ORF">HKW67_16270</name>
</gene>
<evidence type="ECO:0000313" key="2">
    <source>
        <dbReference type="EMBL" id="QJR36962.1"/>
    </source>
</evidence>
<keyword evidence="1" id="KW-0812">Transmembrane</keyword>
<dbReference type="Pfam" id="PF20134">
    <property type="entry name" value="DUF6524"/>
    <property type="match status" value="1"/>
</dbReference>
<name>A0A6M4IVS2_9BACT</name>
<dbReference type="AlphaFoldDB" id="A0A6M4IVS2"/>
<dbReference type="KEGG" id="ggr:HKW67_16270"/>
<keyword evidence="3" id="KW-1185">Reference proteome</keyword>
<dbReference type="InterPro" id="IPR045387">
    <property type="entry name" value="DUF6524"/>
</dbReference>
<feature type="transmembrane region" description="Helical" evidence="1">
    <location>
        <begin position="7"/>
        <end position="25"/>
    </location>
</feature>
<feature type="transmembrane region" description="Helical" evidence="1">
    <location>
        <begin position="75"/>
        <end position="95"/>
    </location>
</feature>
<evidence type="ECO:0000256" key="1">
    <source>
        <dbReference type="SAM" id="Phobius"/>
    </source>
</evidence>